<proteinExistence type="inferred from homology"/>
<dbReference type="SUPFAM" id="SSF53850">
    <property type="entry name" value="Periplasmic binding protein-like II"/>
    <property type="match status" value="1"/>
</dbReference>
<reference evidence="6 7" key="1">
    <citation type="submission" date="2021-12" db="EMBL/GenBank/DDBJ databases">
        <title>Discovery of the Pendulisporaceae a myxobacterial family with distinct sporulation behavior and unique specialized metabolism.</title>
        <authorList>
            <person name="Garcia R."/>
            <person name="Popoff A."/>
            <person name="Bader C.D."/>
            <person name="Loehr J."/>
            <person name="Walesch S."/>
            <person name="Walt C."/>
            <person name="Boldt J."/>
            <person name="Bunk B."/>
            <person name="Haeckl F.J.F.P.J."/>
            <person name="Gunesch A.P."/>
            <person name="Birkelbach J."/>
            <person name="Nuebel U."/>
            <person name="Pietschmann T."/>
            <person name="Bach T."/>
            <person name="Mueller R."/>
        </authorList>
    </citation>
    <scope>NUCLEOTIDE SEQUENCE [LARGE SCALE GENOMIC DNA]</scope>
    <source>
        <strain evidence="6 7">MSr11954</strain>
    </source>
</reference>
<keyword evidence="4" id="KW-0804">Transcription</keyword>
<dbReference type="PROSITE" id="PS50931">
    <property type="entry name" value="HTH_LYSR"/>
    <property type="match status" value="1"/>
</dbReference>
<dbReference type="InterPro" id="IPR000847">
    <property type="entry name" value="LysR_HTH_N"/>
</dbReference>
<dbReference type="Gene3D" id="3.40.190.290">
    <property type="match status" value="1"/>
</dbReference>
<dbReference type="InterPro" id="IPR036390">
    <property type="entry name" value="WH_DNA-bd_sf"/>
</dbReference>
<dbReference type="InterPro" id="IPR036388">
    <property type="entry name" value="WH-like_DNA-bd_sf"/>
</dbReference>
<feature type="domain" description="HTH lysR-type" evidence="5">
    <location>
        <begin position="1"/>
        <end position="58"/>
    </location>
</feature>
<evidence type="ECO:0000313" key="6">
    <source>
        <dbReference type="EMBL" id="WXB13951.1"/>
    </source>
</evidence>
<evidence type="ECO:0000256" key="2">
    <source>
        <dbReference type="ARBA" id="ARBA00023015"/>
    </source>
</evidence>
<dbReference type="SUPFAM" id="SSF46785">
    <property type="entry name" value="Winged helix' DNA-binding domain"/>
    <property type="match status" value="1"/>
</dbReference>
<keyword evidence="7" id="KW-1185">Reference proteome</keyword>
<sequence length="293" mass="32371">MHLVALQDLMTIIRHGGFAPASRATGTPKSTLSRRVRALEEELGVRLVERTSRTFRLTAEGTALCERASRAFAELDDAERTLRSLDAHPRGPLRIAVPYVFGHLFMGRLSAEYRSAYPDVDLEVVFADRPVDVVREGFDAAIVINASDTADLICRRFARDRLVFVAPRKLLNQRTKARATSETPWPTIVYEPLPLRAAWPLVEGGRRFVAIPAPVLLLRSKLVMRDAALAGAGAALLPRGLVEADLASGRLVRVGYLENSDTVVSIVHPSRRLVSGRLRAFIELLVRTFAMDA</sequence>
<dbReference type="PANTHER" id="PTHR30537">
    <property type="entry name" value="HTH-TYPE TRANSCRIPTIONAL REGULATOR"/>
    <property type="match status" value="1"/>
</dbReference>
<dbReference type="Gene3D" id="1.10.10.10">
    <property type="entry name" value="Winged helix-like DNA-binding domain superfamily/Winged helix DNA-binding domain"/>
    <property type="match status" value="1"/>
</dbReference>
<accession>A0ABZ2LVZ0</accession>
<dbReference type="RefSeq" id="WP_394823567.1">
    <property type="nucleotide sequence ID" value="NZ_CP089984.1"/>
</dbReference>
<protein>
    <submittedName>
        <fullName evidence="6">LysR substrate-binding domain-containing protein</fullName>
    </submittedName>
</protein>
<comment type="similarity">
    <text evidence="1">Belongs to the LysR transcriptional regulatory family.</text>
</comment>
<gene>
    <name evidence="6" type="ORF">LZC94_39745</name>
</gene>
<dbReference type="InterPro" id="IPR058163">
    <property type="entry name" value="LysR-type_TF_proteobact-type"/>
</dbReference>
<dbReference type="Pfam" id="PF00126">
    <property type="entry name" value="HTH_1"/>
    <property type="match status" value="1"/>
</dbReference>
<dbReference type="PANTHER" id="PTHR30537:SF5">
    <property type="entry name" value="HTH-TYPE TRANSCRIPTIONAL ACTIVATOR TTDR-RELATED"/>
    <property type="match status" value="1"/>
</dbReference>
<name>A0ABZ2LVZ0_9BACT</name>
<organism evidence="6 7">
    <name type="scientific">Pendulispora albinea</name>
    <dbReference type="NCBI Taxonomy" id="2741071"/>
    <lineage>
        <taxon>Bacteria</taxon>
        <taxon>Pseudomonadati</taxon>
        <taxon>Myxococcota</taxon>
        <taxon>Myxococcia</taxon>
        <taxon>Myxococcales</taxon>
        <taxon>Sorangiineae</taxon>
        <taxon>Pendulisporaceae</taxon>
        <taxon>Pendulispora</taxon>
    </lineage>
</organism>
<dbReference type="Proteomes" id="UP001370348">
    <property type="component" value="Chromosome"/>
</dbReference>
<keyword evidence="2" id="KW-0805">Transcription regulation</keyword>
<dbReference type="Pfam" id="PF03466">
    <property type="entry name" value="LysR_substrate"/>
    <property type="match status" value="1"/>
</dbReference>
<dbReference type="EMBL" id="CP089984">
    <property type="protein sequence ID" value="WXB13951.1"/>
    <property type="molecule type" value="Genomic_DNA"/>
</dbReference>
<evidence type="ECO:0000256" key="4">
    <source>
        <dbReference type="ARBA" id="ARBA00023163"/>
    </source>
</evidence>
<keyword evidence="3" id="KW-0238">DNA-binding</keyword>
<evidence type="ECO:0000313" key="7">
    <source>
        <dbReference type="Proteomes" id="UP001370348"/>
    </source>
</evidence>
<evidence type="ECO:0000259" key="5">
    <source>
        <dbReference type="PROSITE" id="PS50931"/>
    </source>
</evidence>
<evidence type="ECO:0000256" key="1">
    <source>
        <dbReference type="ARBA" id="ARBA00009437"/>
    </source>
</evidence>
<dbReference type="InterPro" id="IPR005119">
    <property type="entry name" value="LysR_subst-bd"/>
</dbReference>
<evidence type="ECO:0000256" key="3">
    <source>
        <dbReference type="ARBA" id="ARBA00023125"/>
    </source>
</evidence>